<evidence type="ECO:0000256" key="2">
    <source>
        <dbReference type="PROSITE-ProRule" id="PRU00192"/>
    </source>
</evidence>
<dbReference type="FunFam" id="2.30.30.40:FF:000214">
    <property type="entry name" value="SH3 domain-containing protein 19 isoform X2"/>
    <property type="match status" value="1"/>
</dbReference>
<sequence>MDTMNSEQSQNSVSRVKAFDSHSSTETSGLPKKPEIAPRALRPRPPVSSGKHSVAPKPAASRASGELDSWNENRLKVASREGLTPHFPRREAGSIPVTKPELPKKPNPGLIRNVNPEILGGGPVAESPAGGKIVPTPAPRPPLPKKSVSSENPTCTAALLKPVTVPPRLPVVTHAKAFRSLSEGPSANPPVPGVQSKPPGDVDLISFGDDVLPTPSGNLGEDSVGPEMVLGLHEDPQSPPPLPTAKPIGNTYCTVSGKLSNVDRTRNLESDLVGQTGGPVRGPPRLPPRPINGKVIPARQPPPKGAPERPPPPRIFTTTSSNKKLPFNRSSSDMDLQKKQSNLASGLTKAKSQVFKSQNPVLPPRPKPGHCLYKKYMRGDVLVMLKPAGNNYLECQKGEDTGRVHLSQMKIITPLDEHLRSRANDPSQALEPVDCSIPHAVVLHDFPAEQVDDLSLTSGEIVYLLEKIGTDWYRGKCRNQTGMFPTNYVKVIIDVPEGGNGKTESVSSHCIKGPRCIARFEYIGDQKDELSFSEGEIIILKEYVNEEWARGELQDRTGIFPLNFVELIEEHPASGTNVLSTNVPSKTKKEDCGANSQDNSLSGEWCEALHSFTAETSDDLSFQRGDRILILQRLDSDWYKGRMRGKEGIFPAVFVRPCPAEAKSMSALALKGRKAKALYDFHGENEDELSFKAGDIITELESVDDDWMSGELMGKSGIFPQNYVQVLQVS</sequence>
<dbReference type="Pfam" id="PF14604">
    <property type="entry name" value="SH3_9"/>
    <property type="match status" value="1"/>
</dbReference>
<evidence type="ECO:0000313" key="6">
    <source>
        <dbReference type="Proteomes" id="UP000472240"/>
    </source>
</evidence>
<reference evidence="5" key="4">
    <citation type="submission" date="2025-08" db="UniProtKB">
        <authorList>
            <consortium name="Ensembl"/>
        </authorList>
    </citation>
    <scope>IDENTIFICATION</scope>
</reference>
<dbReference type="CDD" id="cd11818">
    <property type="entry name" value="SH3_Eve1_5"/>
    <property type="match status" value="1"/>
</dbReference>
<reference evidence="6" key="3">
    <citation type="submission" date="2018-12" db="EMBL/GenBank/DDBJ databases">
        <title>G10K-VGP greater horseshoe bat female genome, primary haplotype.</title>
        <authorList>
            <person name="Teeling E."/>
            <person name="Myers G."/>
            <person name="Vernes S."/>
            <person name="Pippel M."/>
            <person name="Winkler S."/>
            <person name="Fedrigo O."/>
            <person name="Rhie A."/>
            <person name="Koren S."/>
            <person name="Phillippy A."/>
            <person name="Lewin H."/>
            <person name="Damas J."/>
            <person name="Howe K."/>
            <person name="Mountcastle J."/>
            <person name="Jarvis E.D."/>
        </authorList>
    </citation>
    <scope>NUCLEOTIDE SEQUENCE [LARGE SCALE GENOMIC DNA]</scope>
</reference>
<keyword evidence="6" id="KW-1185">Reference proteome</keyword>
<feature type="region of interest" description="Disordered" evidence="3">
    <location>
        <begin position="180"/>
        <end position="240"/>
    </location>
</feature>
<feature type="domain" description="SH3" evidence="4">
    <location>
        <begin position="511"/>
        <end position="570"/>
    </location>
</feature>
<reference evidence="5 6" key="2">
    <citation type="journal article" date="2018" name="Annu Rev Anim Biosci">
        <title>Bat Biology, Genomes, and the Bat1K Project: To Generate Chromosome-Level Genomes for All Living Bat Species.</title>
        <authorList>
            <person name="Teeling E.C."/>
            <person name="Vernes S.C."/>
            <person name="Davalos L.M."/>
            <person name="Ray D.A."/>
            <person name="Gilbert M.T.P."/>
            <person name="Myers E."/>
        </authorList>
    </citation>
    <scope>NUCLEOTIDE SEQUENCE</scope>
</reference>
<accession>A0A671E7Q5</accession>
<dbReference type="Pfam" id="PF00018">
    <property type="entry name" value="SH3_1"/>
    <property type="match status" value="3"/>
</dbReference>
<keyword evidence="1 2" id="KW-0728">SH3 domain</keyword>
<dbReference type="AlphaFoldDB" id="A0A671E7Q5"/>
<dbReference type="PROSITE" id="PS50002">
    <property type="entry name" value="SH3"/>
    <property type="match status" value="4"/>
</dbReference>
<feature type="domain" description="SH3" evidence="4">
    <location>
        <begin position="601"/>
        <end position="660"/>
    </location>
</feature>
<dbReference type="PRINTS" id="PR00452">
    <property type="entry name" value="SH3DOMAIN"/>
</dbReference>
<feature type="compositionally biased region" description="Polar residues" evidence="3">
    <location>
        <begin position="1"/>
        <end position="14"/>
    </location>
</feature>
<dbReference type="InterPro" id="IPR001452">
    <property type="entry name" value="SH3_domain"/>
</dbReference>
<feature type="region of interest" description="Disordered" evidence="3">
    <location>
        <begin position="1"/>
        <end position="152"/>
    </location>
</feature>
<feature type="domain" description="SH3" evidence="4">
    <location>
        <begin position="670"/>
        <end position="729"/>
    </location>
</feature>
<dbReference type="GeneTree" id="ENSGT00940000155694"/>
<dbReference type="Proteomes" id="UP000472240">
    <property type="component" value="Chromosome 18"/>
</dbReference>
<feature type="compositionally biased region" description="Polar residues" evidence="3">
    <location>
        <begin position="316"/>
        <end position="337"/>
    </location>
</feature>
<dbReference type="InterPro" id="IPR036028">
    <property type="entry name" value="SH3-like_dom_sf"/>
</dbReference>
<evidence type="ECO:0000256" key="3">
    <source>
        <dbReference type="SAM" id="MobiDB-lite"/>
    </source>
</evidence>
<evidence type="ECO:0000256" key="1">
    <source>
        <dbReference type="ARBA" id="ARBA00022443"/>
    </source>
</evidence>
<dbReference type="PRINTS" id="PR00499">
    <property type="entry name" value="P67PHOX"/>
</dbReference>
<evidence type="ECO:0000313" key="5">
    <source>
        <dbReference type="Ensembl" id="ENSRFEP00010009261.1"/>
    </source>
</evidence>
<dbReference type="Ensembl" id="ENSRFET00010010151.1">
    <property type="protein sequence ID" value="ENSRFEP00010009261.1"/>
    <property type="gene ID" value="ENSRFEG00010006184.1"/>
</dbReference>
<dbReference type="CDD" id="cd11816">
    <property type="entry name" value="SH3_Eve1_3"/>
    <property type="match status" value="1"/>
</dbReference>
<proteinExistence type="predicted"/>
<feature type="domain" description="SH3" evidence="4">
    <location>
        <begin position="435"/>
        <end position="494"/>
    </location>
</feature>
<feature type="region of interest" description="Disordered" evidence="3">
    <location>
        <begin position="271"/>
        <end position="337"/>
    </location>
</feature>
<name>A0A671E7Q5_RHIFE</name>
<dbReference type="PANTHER" id="PTHR14167">
    <property type="entry name" value="SH3 DOMAIN-CONTAINING"/>
    <property type="match status" value="1"/>
</dbReference>
<protein>
    <submittedName>
        <fullName evidence="5">SH3 domain containing 19</fullName>
    </submittedName>
</protein>
<dbReference type="SUPFAM" id="SSF50044">
    <property type="entry name" value="SH3-domain"/>
    <property type="match status" value="4"/>
</dbReference>
<gene>
    <name evidence="5" type="primary">SH3D19</name>
</gene>
<dbReference type="SMART" id="SM00326">
    <property type="entry name" value="SH3"/>
    <property type="match status" value="4"/>
</dbReference>
<reference evidence="5 6" key="1">
    <citation type="journal article" date="2015" name="Annu Rev Anim Biosci">
        <title>The Genome 10K Project: a way forward.</title>
        <authorList>
            <person name="Koepfli K.P."/>
            <person name="Paten B."/>
            <person name="O'Brien S.J."/>
            <person name="Koepfli K.P."/>
            <person name="Paten B."/>
            <person name="Antunes A."/>
            <person name="Belov K."/>
            <person name="Bustamante C."/>
            <person name="Castoe T.A."/>
            <person name="Clawson H."/>
            <person name="Crawford A.J."/>
            <person name="Diekhans M."/>
            <person name="Distel D."/>
            <person name="Durbin R."/>
            <person name="Earl D."/>
            <person name="Fujita M.K."/>
            <person name="Gamble T."/>
            <person name="Georges A."/>
            <person name="Gemmell N."/>
            <person name="Gilbert M.T."/>
            <person name="Graves J.M."/>
            <person name="Green R.E."/>
            <person name="Hickey G."/>
            <person name="Jarvis E.D."/>
            <person name="Johnson W."/>
            <person name="Komissarov A."/>
            <person name="Korf I."/>
            <person name="Kuhn R."/>
            <person name="Larkin D.M."/>
            <person name="Lewin H."/>
            <person name="Lopez J.V."/>
            <person name="Ma J."/>
            <person name="Marques-Bonet T."/>
            <person name="Miller W."/>
            <person name="Murphy R."/>
            <person name="Pevzner P."/>
            <person name="Shapiro B."/>
            <person name="Steiner C."/>
            <person name="Tamazian G."/>
            <person name="Venkatesh B."/>
            <person name="Wang J."/>
            <person name="Wayne R."/>
            <person name="Wiley E."/>
            <person name="Yang H."/>
            <person name="Zhang G."/>
            <person name="Haussler D."/>
            <person name="Ryder O."/>
            <person name="O'Brien S.J."/>
        </authorList>
    </citation>
    <scope>NUCLEOTIDE SEQUENCE</scope>
</reference>
<dbReference type="PANTHER" id="PTHR14167:SF48">
    <property type="entry name" value="SH3 DOMAIN-CONTAINING PROTEIN 19"/>
    <property type="match status" value="1"/>
</dbReference>
<dbReference type="InterPro" id="IPR050384">
    <property type="entry name" value="Endophilin_SH3RF"/>
</dbReference>
<feature type="compositionally biased region" description="Pro residues" evidence="3">
    <location>
        <begin position="299"/>
        <end position="314"/>
    </location>
</feature>
<evidence type="ECO:0000259" key="4">
    <source>
        <dbReference type="PROSITE" id="PS50002"/>
    </source>
</evidence>
<dbReference type="InterPro" id="IPR035835">
    <property type="entry name" value="Eve1_SH3_3"/>
</dbReference>
<feature type="region of interest" description="Disordered" evidence="3">
    <location>
        <begin position="577"/>
        <end position="598"/>
    </location>
</feature>
<organism evidence="5 6">
    <name type="scientific">Rhinolophus ferrumequinum</name>
    <name type="common">Greater horseshoe bat</name>
    <dbReference type="NCBI Taxonomy" id="59479"/>
    <lineage>
        <taxon>Eukaryota</taxon>
        <taxon>Metazoa</taxon>
        <taxon>Chordata</taxon>
        <taxon>Craniata</taxon>
        <taxon>Vertebrata</taxon>
        <taxon>Euteleostomi</taxon>
        <taxon>Mammalia</taxon>
        <taxon>Eutheria</taxon>
        <taxon>Laurasiatheria</taxon>
        <taxon>Chiroptera</taxon>
        <taxon>Yinpterochiroptera</taxon>
        <taxon>Rhinolophoidea</taxon>
        <taxon>Rhinolophidae</taxon>
        <taxon>Rhinolophinae</taxon>
        <taxon>Rhinolophus</taxon>
    </lineage>
</organism>
<dbReference type="Gene3D" id="2.30.30.40">
    <property type="entry name" value="SH3 Domains"/>
    <property type="match status" value="4"/>
</dbReference>
<reference evidence="5" key="5">
    <citation type="submission" date="2025-09" db="UniProtKB">
        <authorList>
            <consortium name="Ensembl"/>
        </authorList>
    </citation>
    <scope>IDENTIFICATION</scope>
</reference>
<feature type="compositionally biased region" description="Pro residues" evidence="3">
    <location>
        <begin position="281"/>
        <end position="290"/>
    </location>
</feature>